<dbReference type="Proteomes" id="UP000246073">
    <property type="component" value="Unassembled WGS sequence"/>
</dbReference>
<dbReference type="AlphaFoldDB" id="A0A2P9HI26"/>
<organism evidence="2 3">
    <name type="scientific">Ochrobactrum soli</name>
    <dbReference type="NCBI Taxonomy" id="2448455"/>
    <lineage>
        <taxon>Bacteria</taxon>
        <taxon>Pseudomonadati</taxon>
        <taxon>Pseudomonadota</taxon>
        <taxon>Alphaproteobacteria</taxon>
        <taxon>Hyphomicrobiales</taxon>
        <taxon>Brucellaceae</taxon>
        <taxon>Brucella/Ochrobactrum group</taxon>
        <taxon>Ochrobactrum</taxon>
    </lineage>
</organism>
<name>A0A2P9HI26_9HYPH</name>
<proteinExistence type="predicted"/>
<accession>A0A2P9HI26</accession>
<reference evidence="3" key="1">
    <citation type="submission" date="2017-12" db="EMBL/GenBank/DDBJ databases">
        <authorList>
            <person name="Diaz M."/>
        </authorList>
    </citation>
    <scope>NUCLEOTIDE SEQUENCE [LARGE SCALE GENOMIC DNA]</scope>
    <source>
        <strain evidence="3">FI11154</strain>
    </source>
</reference>
<evidence type="ECO:0000313" key="3">
    <source>
        <dbReference type="Proteomes" id="UP000246073"/>
    </source>
</evidence>
<protein>
    <submittedName>
        <fullName evidence="2">Uncharacterized protein</fullName>
    </submittedName>
</protein>
<sequence length="37" mass="4282">MRSIDPLLKFDNACRPKHIRPPGFEDRQDLASIENSN</sequence>
<evidence type="ECO:0000313" key="2">
    <source>
        <dbReference type="EMBL" id="SPL63754.1"/>
    </source>
</evidence>
<gene>
    <name evidence="2" type="ORF">OHAE_3686</name>
</gene>
<feature type="region of interest" description="Disordered" evidence="1">
    <location>
        <begin position="15"/>
        <end position="37"/>
    </location>
</feature>
<evidence type="ECO:0000256" key="1">
    <source>
        <dbReference type="SAM" id="MobiDB-lite"/>
    </source>
</evidence>
<dbReference type="EMBL" id="OOFM01000004">
    <property type="protein sequence ID" value="SPL63754.1"/>
    <property type="molecule type" value="Genomic_DNA"/>
</dbReference>